<comment type="caution">
    <text evidence="1">The sequence shown here is derived from an EMBL/GenBank/DDBJ whole genome shotgun (WGS) entry which is preliminary data.</text>
</comment>
<reference evidence="1" key="2">
    <citation type="submission" date="2022-01" db="EMBL/GenBank/DDBJ databases">
        <authorList>
            <person name="Yamashiro T."/>
            <person name="Shiraishi A."/>
            <person name="Satake H."/>
            <person name="Nakayama K."/>
        </authorList>
    </citation>
    <scope>NUCLEOTIDE SEQUENCE</scope>
</reference>
<dbReference type="EMBL" id="BQNB010010139">
    <property type="protein sequence ID" value="GJS73242.1"/>
    <property type="molecule type" value="Genomic_DNA"/>
</dbReference>
<protein>
    <submittedName>
        <fullName evidence="1">Uncharacterized protein</fullName>
    </submittedName>
</protein>
<evidence type="ECO:0000313" key="2">
    <source>
        <dbReference type="Proteomes" id="UP001151760"/>
    </source>
</evidence>
<dbReference type="Proteomes" id="UP001151760">
    <property type="component" value="Unassembled WGS sequence"/>
</dbReference>
<reference evidence="1" key="1">
    <citation type="journal article" date="2022" name="Int. J. Mol. Sci.">
        <title>Draft Genome of Tanacetum Coccineum: Genomic Comparison of Closely Related Tanacetum-Family Plants.</title>
        <authorList>
            <person name="Yamashiro T."/>
            <person name="Shiraishi A."/>
            <person name="Nakayama K."/>
            <person name="Satake H."/>
        </authorList>
    </citation>
    <scope>NUCLEOTIDE SEQUENCE</scope>
</reference>
<gene>
    <name evidence="1" type="ORF">Tco_0706083</name>
</gene>
<sequence length="163" mass="18045">MAEFLRLPNFKGCEVAAGTLLPPGTARVAHRAPPAKRLEDIPPKTWDMVVAEIPCQKVLDDKEKKKRGNLRRKSPTRLLLLTFNPRRPLTRLLGEKALGNVDASHAIEGHSDNEGGLSGLQIHPSSACPFGRRLDTLEETAPENIMSDTKARKFLHLLCFPIP</sequence>
<name>A0ABQ4Y8J3_9ASTR</name>
<evidence type="ECO:0000313" key="1">
    <source>
        <dbReference type="EMBL" id="GJS73242.1"/>
    </source>
</evidence>
<organism evidence="1 2">
    <name type="scientific">Tanacetum coccineum</name>
    <dbReference type="NCBI Taxonomy" id="301880"/>
    <lineage>
        <taxon>Eukaryota</taxon>
        <taxon>Viridiplantae</taxon>
        <taxon>Streptophyta</taxon>
        <taxon>Embryophyta</taxon>
        <taxon>Tracheophyta</taxon>
        <taxon>Spermatophyta</taxon>
        <taxon>Magnoliopsida</taxon>
        <taxon>eudicotyledons</taxon>
        <taxon>Gunneridae</taxon>
        <taxon>Pentapetalae</taxon>
        <taxon>asterids</taxon>
        <taxon>campanulids</taxon>
        <taxon>Asterales</taxon>
        <taxon>Asteraceae</taxon>
        <taxon>Asteroideae</taxon>
        <taxon>Anthemideae</taxon>
        <taxon>Anthemidinae</taxon>
        <taxon>Tanacetum</taxon>
    </lineage>
</organism>
<keyword evidence="2" id="KW-1185">Reference proteome</keyword>
<accession>A0ABQ4Y8J3</accession>
<proteinExistence type="predicted"/>